<dbReference type="Gene3D" id="3.40.50.300">
    <property type="entry name" value="P-loop containing nucleotide triphosphate hydrolases"/>
    <property type="match status" value="1"/>
</dbReference>
<dbReference type="InterPro" id="IPR025669">
    <property type="entry name" value="AAA_dom"/>
</dbReference>
<reference evidence="2" key="1">
    <citation type="submission" date="2022-06" db="EMBL/GenBank/DDBJ databases">
        <title>Rothia sp. isolated from sandalwood seedling.</title>
        <authorList>
            <person name="Tuikhar N."/>
            <person name="Kirdat K."/>
            <person name="Thorat V."/>
            <person name="Swetha P."/>
            <person name="Padma S."/>
            <person name="Sundararaj R."/>
            <person name="Yadav A."/>
        </authorList>
    </citation>
    <scope>NUCLEOTIDE SEQUENCE</scope>
    <source>
        <strain evidence="2">AR01</strain>
    </source>
</reference>
<dbReference type="Proteomes" id="UP001139502">
    <property type="component" value="Unassembled WGS sequence"/>
</dbReference>
<organism evidence="2 3">
    <name type="scientific">Rothia santali</name>
    <dbReference type="NCBI Taxonomy" id="2949643"/>
    <lineage>
        <taxon>Bacteria</taxon>
        <taxon>Bacillati</taxon>
        <taxon>Actinomycetota</taxon>
        <taxon>Actinomycetes</taxon>
        <taxon>Micrococcales</taxon>
        <taxon>Micrococcaceae</taxon>
        <taxon>Rothia</taxon>
    </lineage>
</organism>
<evidence type="ECO:0000259" key="1">
    <source>
        <dbReference type="Pfam" id="PF13614"/>
    </source>
</evidence>
<dbReference type="InterPro" id="IPR050678">
    <property type="entry name" value="DNA_Partitioning_ATPase"/>
</dbReference>
<dbReference type="PANTHER" id="PTHR13696">
    <property type="entry name" value="P-LOOP CONTAINING NUCLEOSIDE TRIPHOSPHATE HYDROLASE"/>
    <property type="match status" value="1"/>
</dbReference>
<accession>A0A9X2HKA8</accession>
<dbReference type="RefSeq" id="WP_254167207.1">
    <property type="nucleotide sequence ID" value="NZ_JANAFB010000027.1"/>
</dbReference>
<dbReference type="PANTHER" id="PTHR13696:SF52">
    <property type="entry name" value="PARA FAMILY PROTEIN CT_582"/>
    <property type="match status" value="1"/>
</dbReference>
<dbReference type="EMBL" id="JANAFB010000027">
    <property type="protein sequence ID" value="MCP3426483.1"/>
    <property type="molecule type" value="Genomic_DNA"/>
</dbReference>
<dbReference type="CDD" id="cd02042">
    <property type="entry name" value="ParAB_family"/>
    <property type="match status" value="1"/>
</dbReference>
<dbReference type="AlphaFoldDB" id="A0A9X2HKA8"/>
<protein>
    <submittedName>
        <fullName evidence="2">ParA family protein</fullName>
    </submittedName>
</protein>
<feature type="domain" description="AAA" evidence="1">
    <location>
        <begin position="2"/>
        <end position="176"/>
    </location>
</feature>
<proteinExistence type="predicted"/>
<dbReference type="SUPFAM" id="SSF52540">
    <property type="entry name" value="P-loop containing nucleoside triphosphate hydrolases"/>
    <property type="match status" value="1"/>
</dbReference>
<gene>
    <name evidence="2" type="ORF">NBM05_10845</name>
</gene>
<keyword evidence="3" id="KW-1185">Reference proteome</keyword>
<sequence length="257" mass="27110">MSSLKGGVGKTSVTLGLASAALRRGVDTLVVDLDPHGDASTGLGLSAAATKEADAAAVLAAPKKVSFDRNAVPSGWARVPGLGDRARLDVVAGSARALPYDRLPGTAKNLGLLRRALARTDRYDLVLIDCPPTVNSLTRIGWAASDKVLSVAEPSLFSVAGTERTMRAIARFETESEFKVRAASVVLNKVQRHSEEHRYRTEELRGMFGRLVVSPSIAESGVWQQVQGAAYPVHGWPGAEAAEAARGFDAILEGLLG</sequence>
<dbReference type="InterPro" id="IPR027417">
    <property type="entry name" value="P-loop_NTPase"/>
</dbReference>
<name>A0A9X2HKA8_9MICC</name>
<evidence type="ECO:0000313" key="2">
    <source>
        <dbReference type="EMBL" id="MCP3426483.1"/>
    </source>
</evidence>
<dbReference type="Pfam" id="PF13614">
    <property type="entry name" value="AAA_31"/>
    <property type="match status" value="1"/>
</dbReference>
<comment type="caution">
    <text evidence="2">The sequence shown here is derived from an EMBL/GenBank/DDBJ whole genome shotgun (WGS) entry which is preliminary data.</text>
</comment>
<evidence type="ECO:0000313" key="3">
    <source>
        <dbReference type="Proteomes" id="UP001139502"/>
    </source>
</evidence>